<evidence type="ECO:0000256" key="1">
    <source>
        <dbReference type="ARBA" id="ARBA00022723"/>
    </source>
</evidence>
<gene>
    <name evidence="8" type="primary">SOBP</name>
    <name evidence="8" type="synonym">sobpa</name>
</gene>
<dbReference type="GO" id="GO:0005634">
    <property type="term" value="C:nucleus"/>
    <property type="evidence" value="ECO:0007669"/>
    <property type="project" value="TreeGrafter"/>
</dbReference>
<feature type="compositionally biased region" description="Basic and acidic residues" evidence="7">
    <location>
        <begin position="555"/>
        <end position="574"/>
    </location>
</feature>
<reference evidence="8" key="1">
    <citation type="submission" date="2021-06" db="EMBL/GenBank/DDBJ databases">
        <authorList>
            <consortium name="Wellcome Sanger Institute Data Sharing"/>
        </authorList>
    </citation>
    <scope>NUCLEOTIDE SEQUENCE [LARGE SCALE GENOMIC DNA]</scope>
</reference>
<dbReference type="PANTHER" id="PTHR23186">
    <property type="entry name" value="RETINOIC ACID-INDUCED PROTEIN 2"/>
    <property type="match status" value="1"/>
</dbReference>
<evidence type="ECO:0000256" key="3">
    <source>
        <dbReference type="ARBA" id="ARBA00022771"/>
    </source>
</evidence>
<evidence type="ECO:0000256" key="2">
    <source>
        <dbReference type="ARBA" id="ARBA00022737"/>
    </source>
</evidence>
<dbReference type="Pfam" id="PF15279">
    <property type="entry name" value="SOBP"/>
    <property type="match status" value="1"/>
</dbReference>
<evidence type="ECO:0000256" key="4">
    <source>
        <dbReference type="ARBA" id="ARBA00022833"/>
    </source>
</evidence>
<dbReference type="PANTHER" id="PTHR23186:SF2">
    <property type="entry name" value="SINE OCULIS-BINDING PROTEIN HOMOLOG"/>
    <property type="match status" value="1"/>
</dbReference>
<feature type="compositionally biased region" description="Polar residues" evidence="7">
    <location>
        <begin position="289"/>
        <end position="303"/>
    </location>
</feature>
<organism evidence="8 9">
    <name type="scientific">Erpetoichthys calabaricus</name>
    <name type="common">Rope fish</name>
    <name type="synonym">Calamoichthys calabaricus</name>
    <dbReference type="NCBI Taxonomy" id="27687"/>
    <lineage>
        <taxon>Eukaryota</taxon>
        <taxon>Metazoa</taxon>
        <taxon>Chordata</taxon>
        <taxon>Craniata</taxon>
        <taxon>Vertebrata</taxon>
        <taxon>Euteleostomi</taxon>
        <taxon>Actinopterygii</taxon>
        <taxon>Polypteriformes</taxon>
        <taxon>Polypteridae</taxon>
        <taxon>Erpetoichthys</taxon>
    </lineage>
</organism>
<comment type="similarity">
    <text evidence="6">Belongs to the SOBP family.</text>
</comment>
<dbReference type="InterPro" id="IPR026092">
    <property type="entry name" value="RAI2/SOBP"/>
</dbReference>
<evidence type="ECO:0000313" key="9">
    <source>
        <dbReference type="Proteomes" id="UP000694620"/>
    </source>
</evidence>
<feature type="region of interest" description="Disordered" evidence="7">
    <location>
        <begin position="1"/>
        <end position="32"/>
    </location>
</feature>
<keyword evidence="3" id="KW-0863">Zinc-finger</keyword>
<feature type="compositionally biased region" description="Polar residues" evidence="7">
    <location>
        <begin position="766"/>
        <end position="783"/>
    </location>
</feature>
<feature type="region of interest" description="Disordered" evidence="7">
    <location>
        <begin position="742"/>
        <end position="816"/>
    </location>
</feature>
<dbReference type="Proteomes" id="UP000694620">
    <property type="component" value="Chromosome 3"/>
</dbReference>
<keyword evidence="9" id="KW-1185">Reference proteome</keyword>
<feature type="compositionally biased region" description="Basic and acidic residues" evidence="7">
    <location>
        <begin position="749"/>
        <end position="765"/>
    </location>
</feature>
<sequence>MAEMEKEGRPPENKRSRKPAHPVKREINEEMKSFAENTMNELLGWYGYDKVELKDGEDIEIRSYPDGESRQHISVLKENSLPKSKAAEDHSSSPNNTNSNFSGPAVGNGVSDSSSSSSSRDHGNVPIIVPLIPPPLIKPPAEDTVSNIQIMCAWCQKVGIKRYSLSMGSELKSFCSEKCFAACRRAYFKRNKARDEDGQGDTFPQHHYSKETPRLVFKINSDVLVCDWCKHIRHTKEYLDFGAGERRLQFCSAKCLNQYKMDIFYKETQANLPAGLCNPGHPPMESKPESSAVQLLTPESWNNPLGDLRRKASSPGMTMVSHSQTPGPSGTTPTSPSEPAVICSSAKIPTPGPKPHESPTLPPPVPIPPPPIGVPPGSPPMVMTNRGPMPLPFFMEHQMMQQIRPPFIRAPHTPSPNSPLSNPIIPGIGPPPSRSMGQTSSPMHRPMLSPHIHPPSTPTMPGNPPGLIPPHPGAPMPGLPFPPVNMMPNGHIPMPQMMNFSVPSLAPLVPPPTLLVPYPVIVPLPVPIPVPIPIPFNSKSSSSEGIIPNASPECGESKETKFVSPESHGDENSKKGSSKSIEATPALTGHCSKQSVLHERSRGEVVDLTVKPESPIKAKLSHINSSVFSPDGVIDLTVGRRSRLQHVIQRAVQNVQVKEEAEPHSVLNLAFLGRDRLDSNCIDNCSPLEGMTLPCSDPTLCAAAPQTQQHNQQQQFILSNTGTDSIPAAMCNVIVNGTKTTEAASKSVSSEHRPELHKTSQHSEETTVNELESVKENNCTGASGFQLELDTGKKASSEDSLGGGEKQDPNLNNPADEDHAYALRMLPKAGCIIQPVPKPAEKTAISPCIISAPLLSAGPEDIEPPLKRRCLRIRNQNK</sequence>
<keyword evidence="2" id="KW-0677">Repeat</keyword>
<evidence type="ECO:0000256" key="7">
    <source>
        <dbReference type="SAM" id="MobiDB-lite"/>
    </source>
</evidence>
<evidence type="ECO:0000256" key="5">
    <source>
        <dbReference type="ARBA" id="ARBA00037245"/>
    </source>
</evidence>
<accession>A0A8C4RGF4</accession>
<feature type="region of interest" description="Disordered" evidence="7">
    <location>
        <begin position="540"/>
        <end position="593"/>
    </location>
</feature>
<evidence type="ECO:0000256" key="6">
    <source>
        <dbReference type="ARBA" id="ARBA00038096"/>
    </source>
</evidence>
<name>A0A8C4RGF4_ERPCA</name>
<reference evidence="8" key="3">
    <citation type="submission" date="2025-09" db="UniProtKB">
        <authorList>
            <consortium name="Ensembl"/>
        </authorList>
    </citation>
    <scope>IDENTIFICATION</scope>
</reference>
<dbReference type="GO" id="GO:0008270">
    <property type="term" value="F:zinc ion binding"/>
    <property type="evidence" value="ECO:0007669"/>
    <property type="project" value="UniProtKB-KW"/>
</dbReference>
<comment type="function">
    <text evidence="5">Implicated in development of the cochlea.</text>
</comment>
<protein>
    <submittedName>
        <fullName evidence="8">Sine oculis binding protein homolog (Drosophila) a</fullName>
    </submittedName>
</protein>
<keyword evidence="4" id="KW-0862">Zinc</keyword>
<feature type="region of interest" description="Disordered" evidence="7">
    <location>
        <begin position="79"/>
        <end position="125"/>
    </location>
</feature>
<feature type="compositionally biased region" description="Basic and acidic residues" evidence="7">
    <location>
        <begin position="1"/>
        <end position="14"/>
    </location>
</feature>
<dbReference type="GeneTree" id="ENSGT00940000154164"/>
<proteinExistence type="inferred from homology"/>
<feature type="compositionally biased region" description="Low complexity" evidence="7">
    <location>
        <begin position="323"/>
        <end position="337"/>
    </location>
</feature>
<feature type="region of interest" description="Disordered" evidence="7">
    <location>
        <begin position="276"/>
        <end position="366"/>
    </location>
</feature>
<feature type="compositionally biased region" description="Basic and acidic residues" evidence="7">
    <location>
        <begin position="23"/>
        <end position="32"/>
    </location>
</feature>
<keyword evidence="1" id="KW-0479">Metal-binding</keyword>
<dbReference type="GO" id="GO:0048513">
    <property type="term" value="P:animal organ development"/>
    <property type="evidence" value="ECO:0007669"/>
    <property type="project" value="TreeGrafter"/>
</dbReference>
<dbReference type="AlphaFoldDB" id="A0A8C4RGF4"/>
<feature type="compositionally biased region" description="Low complexity" evidence="7">
    <location>
        <begin position="92"/>
        <end position="102"/>
    </location>
</feature>
<reference evidence="8" key="2">
    <citation type="submission" date="2025-08" db="UniProtKB">
        <authorList>
            <consortium name="Ensembl"/>
        </authorList>
    </citation>
    <scope>IDENTIFICATION</scope>
</reference>
<evidence type="ECO:0000313" key="8">
    <source>
        <dbReference type="Ensembl" id="ENSECRP00000001801.1"/>
    </source>
</evidence>
<dbReference type="Ensembl" id="ENSECRT00000001825.1">
    <property type="protein sequence ID" value="ENSECRP00000001801.1"/>
    <property type="gene ID" value="ENSECRG00000001248.1"/>
</dbReference>